<sequence>MWVVNTNDFYNARLFAKLQNCVKADIVIKQIV</sequence>
<dbReference type="AlphaFoldDB" id="A0A1I7CBD1"/>
<evidence type="ECO:0000313" key="2">
    <source>
        <dbReference type="Proteomes" id="UP000199673"/>
    </source>
</evidence>
<reference evidence="2" key="1">
    <citation type="submission" date="2016-10" db="EMBL/GenBank/DDBJ databases">
        <authorList>
            <person name="Varghese N."/>
            <person name="Submissions S."/>
        </authorList>
    </citation>
    <scope>NUCLEOTIDE SEQUENCE [LARGE SCALE GENOMIC DNA]</scope>
    <source>
        <strain evidence="2">DSM 23445</strain>
    </source>
</reference>
<gene>
    <name evidence="1" type="ORF">SAMN04489724_3033</name>
</gene>
<dbReference type="STRING" id="305507.SAMN04489724_3033"/>
<organism evidence="1 2">
    <name type="scientific">Algoriphagus locisalis</name>
    <dbReference type="NCBI Taxonomy" id="305507"/>
    <lineage>
        <taxon>Bacteria</taxon>
        <taxon>Pseudomonadati</taxon>
        <taxon>Bacteroidota</taxon>
        <taxon>Cytophagia</taxon>
        <taxon>Cytophagales</taxon>
        <taxon>Cyclobacteriaceae</taxon>
        <taxon>Algoriphagus</taxon>
    </lineage>
</organism>
<name>A0A1I7CBD1_9BACT</name>
<evidence type="ECO:0000313" key="1">
    <source>
        <dbReference type="EMBL" id="SFT96713.1"/>
    </source>
</evidence>
<protein>
    <submittedName>
        <fullName evidence="1">Uncharacterized protein</fullName>
    </submittedName>
</protein>
<keyword evidence="2" id="KW-1185">Reference proteome</keyword>
<accession>A0A1I7CBD1</accession>
<dbReference type="Proteomes" id="UP000199673">
    <property type="component" value="Unassembled WGS sequence"/>
</dbReference>
<proteinExistence type="predicted"/>
<dbReference type="EMBL" id="FPBF01000004">
    <property type="protein sequence ID" value="SFT96713.1"/>
    <property type="molecule type" value="Genomic_DNA"/>
</dbReference>